<feature type="non-terminal residue" evidence="2">
    <location>
        <position position="72"/>
    </location>
</feature>
<dbReference type="AlphaFoldDB" id="A0A9Q0DPX8"/>
<feature type="region of interest" description="Disordered" evidence="1">
    <location>
        <begin position="40"/>
        <end position="72"/>
    </location>
</feature>
<dbReference type="Proteomes" id="UP001148018">
    <property type="component" value="Unassembled WGS sequence"/>
</dbReference>
<dbReference type="EMBL" id="JANIIK010000113">
    <property type="protein sequence ID" value="KAJ3592326.1"/>
    <property type="molecule type" value="Genomic_DNA"/>
</dbReference>
<accession>A0A9Q0DPX8</accession>
<gene>
    <name evidence="2" type="ORF">NHX12_007453</name>
</gene>
<evidence type="ECO:0000256" key="1">
    <source>
        <dbReference type="SAM" id="MobiDB-lite"/>
    </source>
</evidence>
<evidence type="ECO:0000313" key="2">
    <source>
        <dbReference type="EMBL" id="KAJ3592326.1"/>
    </source>
</evidence>
<reference evidence="2" key="1">
    <citation type="submission" date="2022-07" db="EMBL/GenBank/DDBJ databases">
        <title>Chromosome-level genome of Muraenolepis orangiensis.</title>
        <authorList>
            <person name="Kim J."/>
        </authorList>
    </citation>
    <scope>NUCLEOTIDE SEQUENCE</scope>
    <source>
        <strain evidence="2">KU_S4_2022</strain>
        <tissue evidence="2">Muscle</tissue>
    </source>
</reference>
<protein>
    <submittedName>
        <fullName evidence="2">Uncharacterized protein</fullName>
    </submittedName>
</protein>
<keyword evidence="3" id="KW-1185">Reference proteome</keyword>
<proteinExistence type="predicted"/>
<sequence>MDRKGKRPNLASLGTLPRLLLSRRDVGVRGPRYVFRQLDPGRSVGMNWTGENSRPGRHVAQSPTERDQESER</sequence>
<organism evidence="2 3">
    <name type="scientific">Muraenolepis orangiensis</name>
    <name type="common">Patagonian moray cod</name>
    <dbReference type="NCBI Taxonomy" id="630683"/>
    <lineage>
        <taxon>Eukaryota</taxon>
        <taxon>Metazoa</taxon>
        <taxon>Chordata</taxon>
        <taxon>Craniata</taxon>
        <taxon>Vertebrata</taxon>
        <taxon>Euteleostomi</taxon>
        <taxon>Actinopterygii</taxon>
        <taxon>Neopterygii</taxon>
        <taxon>Teleostei</taxon>
        <taxon>Neoteleostei</taxon>
        <taxon>Acanthomorphata</taxon>
        <taxon>Zeiogadaria</taxon>
        <taxon>Gadariae</taxon>
        <taxon>Gadiformes</taxon>
        <taxon>Muraenolepidoidei</taxon>
        <taxon>Muraenolepididae</taxon>
        <taxon>Muraenolepis</taxon>
    </lineage>
</organism>
<name>A0A9Q0DPX8_9TELE</name>
<comment type="caution">
    <text evidence="2">The sequence shown here is derived from an EMBL/GenBank/DDBJ whole genome shotgun (WGS) entry which is preliminary data.</text>
</comment>
<evidence type="ECO:0000313" key="3">
    <source>
        <dbReference type="Proteomes" id="UP001148018"/>
    </source>
</evidence>